<reference evidence="1 2" key="1">
    <citation type="submission" date="2019-03" db="EMBL/GenBank/DDBJ databases">
        <title>Draft genome sequences of novel Actinobacteria.</title>
        <authorList>
            <person name="Sahin N."/>
            <person name="Ay H."/>
            <person name="Saygin H."/>
        </authorList>
    </citation>
    <scope>NUCLEOTIDE SEQUENCE [LARGE SCALE GENOMIC DNA]</scope>
    <source>
        <strain evidence="1 2">KC712</strain>
    </source>
</reference>
<name>A0A4R4VSC1_9ACTN</name>
<organism evidence="1 2">
    <name type="scientific">Nonomuraea diastatica</name>
    <dbReference type="NCBI Taxonomy" id="1848329"/>
    <lineage>
        <taxon>Bacteria</taxon>
        <taxon>Bacillati</taxon>
        <taxon>Actinomycetota</taxon>
        <taxon>Actinomycetes</taxon>
        <taxon>Streptosporangiales</taxon>
        <taxon>Streptosporangiaceae</taxon>
        <taxon>Nonomuraea</taxon>
    </lineage>
</organism>
<evidence type="ECO:0000313" key="2">
    <source>
        <dbReference type="Proteomes" id="UP000294543"/>
    </source>
</evidence>
<dbReference type="OrthoDB" id="3537455at2"/>
<gene>
    <name evidence="1" type="ORF">E1294_47315</name>
</gene>
<proteinExistence type="predicted"/>
<protein>
    <recommendedName>
        <fullName evidence="3">SH3 domain-containing protein</fullName>
    </recommendedName>
</protein>
<dbReference type="Proteomes" id="UP000294543">
    <property type="component" value="Unassembled WGS sequence"/>
</dbReference>
<accession>A0A4R4VSC1</accession>
<keyword evidence="2" id="KW-1185">Reference proteome</keyword>
<dbReference type="EMBL" id="SMKP01000248">
    <property type="protein sequence ID" value="TDD08772.1"/>
    <property type="molecule type" value="Genomic_DNA"/>
</dbReference>
<dbReference type="RefSeq" id="WP_132518597.1">
    <property type="nucleotide sequence ID" value="NZ_SMKP01000248.1"/>
</dbReference>
<comment type="caution">
    <text evidence="1">The sequence shown here is derived from an EMBL/GenBank/DDBJ whole genome shotgun (WGS) entry which is preliminary data.</text>
</comment>
<evidence type="ECO:0008006" key="3">
    <source>
        <dbReference type="Google" id="ProtNLM"/>
    </source>
</evidence>
<evidence type="ECO:0000313" key="1">
    <source>
        <dbReference type="EMBL" id="TDD08772.1"/>
    </source>
</evidence>
<dbReference type="AlphaFoldDB" id="A0A4R4VSC1"/>
<sequence>MAVEDTAQRAVRFDFRVPGVRIFARPDGGPTRQGLGYPGQGFEVDNFAAGAPYTCDWEHGRNVATGVVGWVPSCNTVA</sequence>